<evidence type="ECO:0000259" key="2">
    <source>
        <dbReference type="Pfam" id="PF05347"/>
    </source>
</evidence>
<feature type="non-terminal residue" evidence="3">
    <location>
        <position position="425"/>
    </location>
</feature>
<reference evidence="3" key="1">
    <citation type="submission" date="2015-10" db="EMBL/GenBank/DDBJ databases">
        <authorList>
            <person name="Regsiter A."/>
            <person name="william w."/>
        </authorList>
    </citation>
    <scope>NUCLEOTIDE SEQUENCE</scope>
    <source>
        <strain evidence="3">Montdore</strain>
    </source>
</reference>
<gene>
    <name evidence="3" type="ORF">GSTUAT00007578001</name>
</gene>
<dbReference type="InterPro" id="IPR046896">
    <property type="entry name" value="Cup1-like_N"/>
</dbReference>
<feature type="compositionally biased region" description="Polar residues" evidence="1">
    <location>
        <begin position="396"/>
        <end position="409"/>
    </location>
</feature>
<protein>
    <recommendedName>
        <fullName evidence="2">Complex 1 LYR protein domain-containing protein</fullName>
    </recommendedName>
</protein>
<evidence type="ECO:0000313" key="4">
    <source>
        <dbReference type="Proteomes" id="UP001412239"/>
    </source>
</evidence>
<dbReference type="AlphaFoldDB" id="A0A292PNR4"/>
<dbReference type="CDD" id="cd20273">
    <property type="entry name" value="Complex1_LYR_unchar"/>
    <property type="match status" value="1"/>
</dbReference>
<dbReference type="EMBL" id="LN891139">
    <property type="protein sequence ID" value="CUS08335.1"/>
    <property type="molecule type" value="Genomic_DNA"/>
</dbReference>
<evidence type="ECO:0000313" key="3">
    <source>
        <dbReference type="EMBL" id="CUS08335.1"/>
    </source>
</evidence>
<feature type="compositionally biased region" description="Pro residues" evidence="1">
    <location>
        <begin position="107"/>
        <end position="119"/>
    </location>
</feature>
<feature type="region of interest" description="Disordered" evidence="1">
    <location>
        <begin position="103"/>
        <end position="123"/>
    </location>
</feature>
<feature type="compositionally biased region" description="Acidic residues" evidence="1">
    <location>
        <begin position="360"/>
        <end position="383"/>
    </location>
</feature>
<feature type="domain" description="Complex 1 LYR protein" evidence="2">
    <location>
        <begin position="13"/>
        <end position="67"/>
    </location>
</feature>
<name>A0A292PNR4_9PEZI</name>
<keyword evidence="4" id="KW-1185">Reference proteome</keyword>
<evidence type="ECO:0000256" key="1">
    <source>
        <dbReference type="SAM" id="MobiDB-lite"/>
    </source>
</evidence>
<proteinExistence type="predicted"/>
<dbReference type="Pfam" id="PF05347">
    <property type="entry name" value="Complex1_LYR"/>
    <property type="match status" value="1"/>
</dbReference>
<feature type="compositionally biased region" description="Basic and acidic residues" evidence="1">
    <location>
        <begin position="285"/>
        <end position="298"/>
    </location>
</feature>
<feature type="region of interest" description="Disordered" evidence="1">
    <location>
        <begin position="285"/>
        <end position="425"/>
    </location>
</feature>
<sequence length="425" mass="49237">MPVPTKLPAHRIACLALYRAFLSRIPRLPLEPAQTQFAEWHTRNEFKRNQNVQIIKRVRNALSYARESESLMRAAATGDPESITKLSEEITKLQKKRDEDLFVATLSPPPPKPPPPPTTMPTRKRKLRLLDPNYKPPPRSSIPRLPQLIESNMFPILRWPGQKTPLHISMIIKSKTVKKQRRVDLVELLEVWIVLAQEEDIFDNIIAKETGVREEGGTWENGVRSTWRDVKDLMRKEELRGVEMTKRFMKTIEQKKKIRESMILERDRERREKYQLRRAERKKREREEADLLAEREAALEGPGRISAGERDEGSDVPFVHYPSCEEPAFVCDGNEQSGLEREHEEQQSEYEEPEHGDPEHEYEEYGYDDLDQEYGDLDQEFEEPGYSSDSDLDNANPDQHPTPNLTPDSSIPPASEPTSTSEDKP</sequence>
<organism evidence="3 4">
    <name type="scientific">Tuber aestivum</name>
    <name type="common">summer truffle</name>
    <dbReference type="NCBI Taxonomy" id="59557"/>
    <lineage>
        <taxon>Eukaryota</taxon>
        <taxon>Fungi</taxon>
        <taxon>Dikarya</taxon>
        <taxon>Ascomycota</taxon>
        <taxon>Pezizomycotina</taxon>
        <taxon>Pezizomycetes</taxon>
        <taxon>Pezizales</taxon>
        <taxon>Tuberaceae</taxon>
        <taxon>Tuber</taxon>
    </lineage>
</organism>
<accession>A0A292PNR4</accession>
<dbReference type="Proteomes" id="UP001412239">
    <property type="component" value="Unassembled WGS sequence"/>
</dbReference>
<dbReference type="InterPro" id="IPR008011">
    <property type="entry name" value="Complex1_LYR_dom"/>
</dbReference>
<feature type="compositionally biased region" description="Polar residues" evidence="1">
    <location>
        <begin position="416"/>
        <end position="425"/>
    </location>
</feature>